<keyword evidence="1" id="KW-0812">Transmembrane</keyword>
<reference evidence="2 3" key="1">
    <citation type="submission" date="2013-03" db="EMBL/GenBank/DDBJ databases">
        <title>The Genome Sequence of Exophiala aquamarina CBS 119918.</title>
        <authorList>
            <consortium name="The Broad Institute Genomics Platform"/>
            <person name="Cuomo C."/>
            <person name="de Hoog S."/>
            <person name="Gorbushina A."/>
            <person name="Walker B."/>
            <person name="Young S.K."/>
            <person name="Zeng Q."/>
            <person name="Gargeya S."/>
            <person name="Fitzgerald M."/>
            <person name="Haas B."/>
            <person name="Abouelleil A."/>
            <person name="Allen A.W."/>
            <person name="Alvarado L."/>
            <person name="Arachchi H.M."/>
            <person name="Berlin A.M."/>
            <person name="Chapman S.B."/>
            <person name="Gainer-Dewar J."/>
            <person name="Goldberg J."/>
            <person name="Griggs A."/>
            <person name="Gujja S."/>
            <person name="Hansen M."/>
            <person name="Howarth C."/>
            <person name="Imamovic A."/>
            <person name="Ireland A."/>
            <person name="Larimer J."/>
            <person name="McCowan C."/>
            <person name="Murphy C."/>
            <person name="Pearson M."/>
            <person name="Poon T.W."/>
            <person name="Priest M."/>
            <person name="Roberts A."/>
            <person name="Saif S."/>
            <person name="Shea T."/>
            <person name="Sisk P."/>
            <person name="Sykes S."/>
            <person name="Wortman J."/>
            <person name="Nusbaum C."/>
            <person name="Birren B."/>
        </authorList>
    </citation>
    <scope>NUCLEOTIDE SEQUENCE [LARGE SCALE GENOMIC DNA]</scope>
    <source>
        <strain evidence="2 3">CBS 119918</strain>
    </source>
</reference>
<keyword evidence="1" id="KW-0472">Membrane</keyword>
<dbReference type="VEuPathDB" id="FungiDB:A1O9_01670"/>
<comment type="caution">
    <text evidence="2">The sequence shown here is derived from an EMBL/GenBank/DDBJ whole genome shotgun (WGS) entry which is preliminary data.</text>
</comment>
<name>A0A072PVB7_9EURO</name>
<accession>A0A072PVB7</accession>
<dbReference type="EMBL" id="AMGV01000001">
    <property type="protein sequence ID" value="KEF63692.1"/>
    <property type="molecule type" value="Genomic_DNA"/>
</dbReference>
<protein>
    <submittedName>
        <fullName evidence="2">Uncharacterized protein</fullName>
    </submittedName>
</protein>
<evidence type="ECO:0000313" key="2">
    <source>
        <dbReference type="EMBL" id="KEF63692.1"/>
    </source>
</evidence>
<keyword evidence="1" id="KW-1133">Transmembrane helix</keyword>
<organism evidence="2 3">
    <name type="scientific">Exophiala aquamarina CBS 119918</name>
    <dbReference type="NCBI Taxonomy" id="1182545"/>
    <lineage>
        <taxon>Eukaryota</taxon>
        <taxon>Fungi</taxon>
        <taxon>Dikarya</taxon>
        <taxon>Ascomycota</taxon>
        <taxon>Pezizomycotina</taxon>
        <taxon>Eurotiomycetes</taxon>
        <taxon>Chaetothyriomycetidae</taxon>
        <taxon>Chaetothyriales</taxon>
        <taxon>Herpotrichiellaceae</taxon>
        <taxon>Exophiala</taxon>
    </lineage>
</organism>
<sequence length="308" mass="34457">MAYSPAAKVYLALKILECTAAVVILVHQPLGYILKLLYQVSVFIVSPFAPLLHWGGFCLAYLAILILIVCFVGVGLLVCVFPNRLRRPKEEGYLSIIRGRASSIKHAPRIHDASDVYHTAFLLKQAGLPGDVIPTILDYAELWFSTPLAASNRELEICSRSNGRIFLTAELPRALPKGSIRTLSFTIHSKDLIKHVWHHQYPLLAPNELSGFALSVFPDDTVSRPDNDRTLFPPKRLMNNHHSCHSCHSYFAYELQWHYLSKDEDIAEILNSLVGGQKLALMMCADKEAACAVKFARISCEMAAVRKM</sequence>
<keyword evidence="3" id="KW-1185">Reference proteome</keyword>
<dbReference type="STRING" id="1182545.A0A072PVB7"/>
<dbReference type="RefSeq" id="XP_013266282.1">
    <property type="nucleotide sequence ID" value="XM_013410828.1"/>
</dbReference>
<dbReference type="Proteomes" id="UP000027920">
    <property type="component" value="Unassembled WGS sequence"/>
</dbReference>
<dbReference type="HOGENOM" id="CLU_903241_0_0_1"/>
<proteinExistence type="predicted"/>
<dbReference type="AlphaFoldDB" id="A0A072PVB7"/>
<gene>
    <name evidence="2" type="ORF">A1O9_01670</name>
</gene>
<dbReference type="GeneID" id="25276616"/>
<dbReference type="OrthoDB" id="195446at2759"/>
<evidence type="ECO:0000256" key="1">
    <source>
        <dbReference type="SAM" id="Phobius"/>
    </source>
</evidence>
<feature type="transmembrane region" description="Helical" evidence="1">
    <location>
        <begin position="59"/>
        <end position="81"/>
    </location>
</feature>
<evidence type="ECO:0000313" key="3">
    <source>
        <dbReference type="Proteomes" id="UP000027920"/>
    </source>
</evidence>